<dbReference type="GO" id="GO:0003677">
    <property type="term" value="F:DNA binding"/>
    <property type="evidence" value="ECO:0007669"/>
    <property type="project" value="InterPro"/>
</dbReference>
<reference evidence="8 9" key="1">
    <citation type="submission" date="2015-11" db="EMBL/GenBank/DDBJ databases">
        <title>Aspergillus lentulus strain IFM 54703T.</title>
        <authorList>
            <person name="Kusuya Y."/>
            <person name="Sakai K."/>
            <person name="Kamei K."/>
            <person name="Takahashi H."/>
            <person name="Yaguchi T."/>
        </authorList>
    </citation>
    <scope>NUCLEOTIDE SEQUENCE [LARGE SCALE GENOMIC DNA]</scope>
    <source>
        <strain evidence="8 9">IFM 54703</strain>
    </source>
</reference>
<gene>
    <name evidence="8" type="ORF">ALT_6505</name>
</gene>
<name>A0AAN4PMT3_ASPLE</name>
<dbReference type="InterPro" id="IPR007219">
    <property type="entry name" value="XnlR_reg_dom"/>
</dbReference>
<dbReference type="InterPro" id="IPR020904">
    <property type="entry name" value="Sc_DH/Rdtase_CS"/>
</dbReference>
<dbReference type="PANTHER" id="PTHR42760:SF127">
    <property type="entry name" value="3-KETOACYL-ACYL CARRIER PROTEIN REDUCTASE-RELATED"/>
    <property type="match status" value="1"/>
</dbReference>
<dbReference type="Gene3D" id="3.40.50.720">
    <property type="entry name" value="NAD(P)-binding Rossmann-like Domain"/>
    <property type="match status" value="1"/>
</dbReference>
<feature type="region of interest" description="Disordered" evidence="5">
    <location>
        <begin position="281"/>
        <end position="337"/>
    </location>
</feature>
<dbReference type="PRINTS" id="PR00081">
    <property type="entry name" value="GDHRDH"/>
</dbReference>
<sequence length="862" mass="94987">MFILAYQTLLLTGILFLHIHRTAMSLSEIRGRLALVTGASGGIGAACTEQLAQHGVRLALTYSSNQTAMNELVASLRSRYGDKQLRISTHQVDVGCPDQIEAMFEQIEAYHGHRPDILISNAGYGKRITQVWDIGLEEFDKMMNINLRASFILVKGVVEHMKSERWGRIVFISSIAAYGGGINGCHYAASKAGLTGMMKNLAIRLAEYNISVNDVAPAMIGDTGMIANAAAVPEVVAGIPLGRLGTPEETANVVTLHSRSPGQALLPCDYCKTTFSRPDLRHRHIKRKHPEQELRRPTKHARHLRDQRANDNSNNRERKTGASANRPAINDATGPGEIVPDVPELDWDILLGASLLAPALQNQKTDSPSPLSNVNPTSFLFDADLADEPQPHDMTRVEDNWSPSAVQITQGCHLFFTHVSYFIPFLHKPTFEATQQPPHLILSILCLAYQHGEDPECNNQVGSGAVLSTRCFNEARAIIAFDNNTLNDPTQSLAIVQSYLLLQICAMMYMCGDHSANGLKMHSNMISLARSAGLMQPFAASSLATEDLDSLWHEFIQGETRKRTLFTVHQIDALWYQLLSIPRSISHLEIKHDLPCPEDHWTASSSAEWAHRQLISRYHPGSSVQYADAVRRFLSPDGDLASIPRFDPFGAINIAHFLISSAREISGWSTMTGMLSMERFGALRNSLMALSPFLCQRGHEDEPAATTTATTPAAASYAAVWESAMLELQMWSPLHTGGVVGASIDAWLSQSTQMALSSCEVLCEADTAQAVQPHVDWFLRYLDTMPAPESEAPWITLHAYRAFLIAWQLVRNGVPGAMQAVGVEDGHEQGALDWARKVFRGKERWQIGKLIAGCLDGLRDII</sequence>
<dbReference type="PRINTS" id="PR00080">
    <property type="entry name" value="SDRFAMILY"/>
</dbReference>
<dbReference type="CDD" id="cd05233">
    <property type="entry name" value="SDR_c"/>
    <property type="match status" value="1"/>
</dbReference>
<dbReference type="PANTHER" id="PTHR42760">
    <property type="entry name" value="SHORT-CHAIN DEHYDROGENASES/REDUCTASES FAMILY MEMBER"/>
    <property type="match status" value="1"/>
</dbReference>
<dbReference type="InterPro" id="IPR036291">
    <property type="entry name" value="NAD(P)-bd_dom_sf"/>
</dbReference>
<keyword evidence="6" id="KW-0732">Signal</keyword>
<dbReference type="AlphaFoldDB" id="A0AAN4PMT3"/>
<evidence type="ECO:0000256" key="6">
    <source>
        <dbReference type="SAM" id="SignalP"/>
    </source>
</evidence>
<dbReference type="Pfam" id="PF00106">
    <property type="entry name" value="adh_short"/>
    <property type="match status" value="1"/>
</dbReference>
<feature type="signal peptide" evidence="6">
    <location>
        <begin position="1"/>
        <end position="25"/>
    </location>
</feature>
<dbReference type="Proteomes" id="UP000051487">
    <property type="component" value="Unassembled WGS sequence"/>
</dbReference>
<dbReference type="CDD" id="cd12148">
    <property type="entry name" value="fungal_TF_MHR"/>
    <property type="match status" value="1"/>
</dbReference>
<dbReference type="PROSITE" id="PS00028">
    <property type="entry name" value="ZINC_FINGER_C2H2_1"/>
    <property type="match status" value="1"/>
</dbReference>
<dbReference type="GO" id="GO:0006351">
    <property type="term" value="P:DNA-templated transcription"/>
    <property type="evidence" value="ECO:0007669"/>
    <property type="project" value="InterPro"/>
</dbReference>
<dbReference type="Pfam" id="PF04082">
    <property type="entry name" value="Fungal_trans"/>
    <property type="match status" value="1"/>
</dbReference>
<dbReference type="GO" id="GO:0044550">
    <property type="term" value="P:secondary metabolite biosynthetic process"/>
    <property type="evidence" value="ECO:0007669"/>
    <property type="project" value="UniProtKB-ARBA"/>
</dbReference>
<keyword evidence="2" id="KW-0521">NADP</keyword>
<evidence type="ECO:0000256" key="2">
    <source>
        <dbReference type="ARBA" id="ARBA00022857"/>
    </source>
</evidence>
<evidence type="ECO:0000256" key="4">
    <source>
        <dbReference type="ARBA" id="ARBA00023242"/>
    </source>
</evidence>
<dbReference type="GO" id="GO:0016616">
    <property type="term" value="F:oxidoreductase activity, acting on the CH-OH group of donors, NAD or NADP as acceptor"/>
    <property type="evidence" value="ECO:0007669"/>
    <property type="project" value="TreeGrafter"/>
</dbReference>
<dbReference type="GO" id="GO:0048038">
    <property type="term" value="F:quinone binding"/>
    <property type="evidence" value="ECO:0007669"/>
    <property type="project" value="TreeGrafter"/>
</dbReference>
<dbReference type="FunFam" id="3.40.50.720:FF:000173">
    <property type="entry name" value="3-oxoacyl-[acyl-carrier protein] reductase"/>
    <property type="match status" value="1"/>
</dbReference>
<dbReference type="InterPro" id="IPR002347">
    <property type="entry name" value="SDR_fam"/>
</dbReference>
<dbReference type="Gene3D" id="3.30.160.60">
    <property type="entry name" value="Classic Zinc Finger"/>
    <property type="match status" value="1"/>
</dbReference>
<protein>
    <recommendedName>
        <fullName evidence="7">C2H2-type domain-containing protein</fullName>
    </recommendedName>
</protein>
<evidence type="ECO:0000256" key="3">
    <source>
        <dbReference type="ARBA" id="ARBA00023002"/>
    </source>
</evidence>
<dbReference type="PROSITE" id="PS00061">
    <property type="entry name" value="ADH_SHORT"/>
    <property type="match status" value="1"/>
</dbReference>
<comment type="similarity">
    <text evidence="1">Belongs to the short-chain dehydrogenases/reductases (SDR) family.</text>
</comment>
<feature type="compositionally biased region" description="Basic and acidic residues" evidence="5">
    <location>
        <begin position="304"/>
        <end position="320"/>
    </location>
</feature>
<evidence type="ECO:0000259" key="7">
    <source>
        <dbReference type="PROSITE" id="PS00028"/>
    </source>
</evidence>
<dbReference type="InterPro" id="IPR013087">
    <property type="entry name" value="Znf_C2H2_type"/>
</dbReference>
<comment type="caution">
    <text evidence="8">The sequence shown here is derived from an EMBL/GenBank/DDBJ whole genome shotgun (WGS) entry which is preliminary data.</text>
</comment>
<feature type="domain" description="C2H2-type" evidence="7">
    <location>
        <begin position="268"/>
        <end position="289"/>
    </location>
</feature>
<evidence type="ECO:0000313" key="9">
    <source>
        <dbReference type="Proteomes" id="UP000051487"/>
    </source>
</evidence>
<keyword evidence="3" id="KW-0560">Oxidoreductase</keyword>
<keyword evidence="4" id="KW-0539">Nucleus</keyword>
<dbReference type="GO" id="GO:0008270">
    <property type="term" value="F:zinc ion binding"/>
    <property type="evidence" value="ECO:0007669"/>
    <property type="project" value="InterPro"/>
</dbReference>
<evidence type="ECO:0000313" key="8">
    <source>
        <dbReference type="EMBL" id="GAQ09184.1"/>
    </source>
</evidence>
<proteinExistence type="inferred from homology"/>
<evidence type="ECO:0000256" key="5">
    <source>
        <dbReference type="SAM" id="MobiDB-lite"/>
    </source>
</evidence>
<feature type="chain" id="PRO_5042898462" description="C2H2-type domain-containing protein" evidence="6">
    <location>
        <begin position="26"/>
        <end position="862"/>
    </location>
</feature>
<accession>A0AAN4PMT3</accession>
<dbReference type="EMBL" id="BCLY01000012">
    <property type="protein sequence ID" value="GAQ09184.1"/>
    <property type="molecule type" value="Genomic_DNA"/>
</dbReference>
<dbReference type="GO" id="GO:0006633">
    <property type="term" value="P:fatty acid biosynthetic process"/>
    <property type="evidence" value="ECO:0007669"/>
    <property type="project" value="TreeGrafter"/>
</dbReference>
<dbReference type="SUPFAM" id="SSF51735">
    <property type="entry name" value="NAD(P)-binding Rossmann-fold domains"/>
    <property type="match status" value="1"/>
</dbReference>
<organism evidence="8 9">
    <name type="scientific">Aspergillus lentulus</name>
    <dbReference type="NCBI Taxonomy" id="293939"/>
    <lineage>
        <taxon>Eukaryota</taxon>
        <taxon>Fungi</taxon>
        <taxon>Dikarya</taxon>
        <taxon>Ascomycota</taxon>
        <taxon>Pezizomycotina</taxon>
        <taxon>Eurotiomycetes</taxon>
        <taxon>Eurotiomycetidae</taxon>
        <taxon>Eurotiales</taxon>
        <taxon>Aspergillaceae</taxon>
        <taxon>Aspergillus</taxon>
        <taxon>Aspergillus subgen. Fumigati</taxon>
    </lineage>
</organism>
<evidence type="ECO:0000256" key="1">
    <source>
        <dbReference type="ARBA" id="ARBA00006484"/>
    </source>
</evidence>